<reference evidence="2 3" key="1">
    <citation type="journal article" date="2013" name="Genome Announc.">
        <title>Genome of the haloarchaeon Natronomonas moolapensis, a neutrophilic member of a previously haloalkaliphilic genus.</title>
        <authorList>
            <person name="Dyall-Smith M.L."/>
            <person name="Pfeiffer F."/>
            <person name="Oberwinkler T."/>
            <person name="Klee K."/>
            <person name="Rampp M."/>
            <person name="Palm P."/>
            <person name="Gross K."/>
            <person name="Schuster S.C."/>
            <person name="Oesterhelt D."/>
        </authorList>
    </citation>
    <scope>NUCLEOTIDE SEQUENCE [LARGE SCALE GENOMIC DNA]</scope>
    <source>
        <strain evidence="3">DSM 18674 / JCM 14361 / 8.8.11</strain>
    </source>
</reference>
<feature type="transmembrane region" description="Helical" evidence="1">
    <location>
        <begin position="70"/>
        <end position="91"/>
    </location>
</feature>
<accession>M1XKD4</accession>
<evidence type="ECO:0000256" key="1">
    <source>
        <dbReference type="SAM" id="Phobius"/>
    </source>
</evidence>
<dbReference type="Pfam" id="PF24365">
    <property type="entry name" value="DUF7521"/>
    <property type="match status" value="1"/>
</dbReference>
<feature type="transmembrane region" description="Helical" evidence="1">
    <location>
        <begin position="36"/>
        <end position="58"/>
    </location>
</feature>
<dbReference type="HOGENOM" id="CLU_163106_0_0_2"/>
<dbReference type="STRING" id="268739.Nmlp_1491"/>
<dbReference type="RefSeq" id="WP_015408536.1">
    <property type="nucleotide sequence ID" value="NC_020388.1"/>
</dbReference>
<gene>
    <name evidence="2" type="ordered locus">Nmlp_1491</name>
</gene>
<dbReference type="KEGG" id="nmo:Nmlp_1491"/>
<proteinExistence type="predicted"/>
<keyword evidence="1" id="KW-1133">Transmembrane helix</keyword>
<dbReference type="Proteomes" id="UP000011867">
    <property type="component" value="Chromosome"/>
</dbReference>
<sequence>MTPVDRPAVVGRAPGTAAAGPFVSSGIEVTGGPATVVLLGIVTFLLASLLAVLVTYRFVEGYRRTDSRPVLLLAIGMFFLAPAPMFVRLVAANVDAVPGEVQTLAASLSELAGLLVLLYVVYTR</sequence>
<keyword evidence="1" id="KW-0472">Membrane</keyword>
<protein>
    <submittedName>
        <fullName evidence="2">Uncharacterized protein</fullName>
    </submittedName>
</protein>
<feature type="transmembrane region" description="Helical" evidence="1">
    <location>
        <begin position="103"/>
        <end position="122"/>
    </location>
</feature>
<keyword evidence="1" id="KW-0812">Transmembrane</keyword>
<evidence type="ECO:0000313" key="2">
    <source>
        <dbReference type="EMBL" id="CCQ35693.1"/>
    </source>
</evidence>
<dbReference type="EMBL" id="HF582854">
    <property type="protein sequence ID" value="CCQ35693.1"/>
    <property type="molecule type" value="Genomic_DNA"/>
</dbReference>
<organism evidence="2 3">
    <name type="scientific">Natronomonas moolapensis (strain DSM 18674 / CECT 7526 / JCM 14361 / 8.8.11)</name>
    <dbReference type="NCBI Taxonomy" id="268739"/>
    <lineage>
        <taxon>Archaea</taxon>
        <taxon>Methanobacteriati</taxon>
        <taxon>Methanobacteriota</taxon>
        <taxon>Stenosarchaea group</taxon>
        <taxon>Halobacteria</taxon>
        <taxon>Halobacteriales</taxon>
        <taxon>Natronomonadaceae</taxon>
        <taxon>Natronomonas</taxon>
    </lineage>
</organism>
<keyword evidence="3" id="KW-1185">Reference proteome</keyword>
<name>M1XKD4_NATM8</name>
<evidence type="ECO:0000313" key="3">
    <source>
        <dbReference type="Proteomes" id="UP000011867"/>
    </source>
</evidence>
<dbReference type="eggNOG" id="arCOG09136">
    <property type="taxonomic scope" value="Archaea"/>
</dbReference>
<dbReference type="AlphaFoldDB" id="M1XKD4"/>
<dbReference type="GeneID" id="14650733"/>
<dbReference type="InterPro" id="IPR055943">
    <property type="entry name" value="DUF7521"/>
</dbReference>
<dbReference type="OrthoDB" id="221164at2157"/>